<keyword evidence="2" id="KW-1185">Reference proteome</keyword>
<organism evidence="1 2">
    <name type="scientific">Lactuca sativa</name>
    <name type="common">Garden lettuce</name>
    <dbReference type="NCBI Taxonomy" id="4236"/>
    <lineage>
        <taxon>Eukaryota</taxon>
        <taxon>Viridiplantae</taxon>
        <taxon>Streptophyta</taxon>
        <taxon>Embryophyta</taxon>
        <taxon>Tracheophyta</taxon>
        <taxon>Spermatophyta</taxon>
        <taxon>Magnoliopsida</taxon>
        <taxon>eudicotyledons</taxon>
        <taxon>Gunneridae</taxon>
        <taxon>Pentapetalae</taxon>
        <taxon>asterids</taxon>
        <taxon>campanulids</taxon>
        <taxon>Asterales</taxon>
        <taxon>Asteraceae</taxon>
        <taxon>Cichorioideae</taxon>
        <taxon>Cichorieae</taxon>
        <taxon>Lactucinae</taxon>
        <taxon>Lactuca</taxon>
    </lineage>
</organism>
<evidence type="ECO:0000313" key="1">
    <source>
        <dbReference type="EMBL" id="KAJ0212574.1"/>
    </source>
</evidence>
<dbReference type="AlphaFoldDB" id="A0A9R1XH74"/>
<dbReference type="EMBL" id="NBSK02000004">
    <property type="protein sequence ID" value="KAJ0212574.1"/>
    <property type="molecule type" value="Genomic_DNA"/>
</dbReference>
<dbReference type="PANTHER" id="PTHR47718:SF7">
    <property type="entry name" value="PROTEIN FAR1-RELATED SEQUENCE"/>
    <property type="match status" value="1"/>
</dbReference>
<sequence length="155" mass="18209">MGYKDYYIAKNGKPGNTGVTDTIEQFEATWEDMCSKYQLESNCWISDMYNQRIHWAKPFLKDIFFASMTTTRGSDSINLFFDGFVNSSTMLNEFIQLSHEGPPKKMKTLSQGTRDWFFLHCIKSKQKHVNMFDSFKKEWTEAITNLTHENLRKNT</sequence>
<evidence type="ECO:0008006" key="3">
    <source>
        <dbReference type="Google" id="ProtNLM"/>
    </source>
</evidence>
<name>A0A9R1XH74_LACSA</name>
<dbReference type="Proteomes" id="UP000235145">
    <property type="component" value="Unassembled WGS sequence"/>
</dbReference>
<reference evidence="1 2" key="1">
    <citation type="journal article" date="2017" name="Nat. Commun.">
        <title>Genome assembly with in vitro proximity ligation data and whole-genome triplication in lettuce.</title>
        <authorList>
            <person name="Reyes-Chin-Wo S."/>
            <person name="Wang Z."/>
            <person name="Yang X."/>
            <person name="Kozik A."/>
            <person name="Arikit S."/>
            <person name="Song C."/>
            <person name="Xia L."/>
            <person name="Froenicke L."/>
            <person name="Lavelle D.O."/>
            <person name="Truco M.J."/>
            <person name="Xia R."/>
            <person name="Zhu S."/>
            <person name="Xu C."/>
            <person name="Xu H."/>
            <person name="Xu X."/>
            <person name="Cox K."/>
            <person name="Korf I."/>
            <person name="Meyers B.C."/>
            <person name="Michelmore R.W."/>
        </authorList>
    </citation>
    <scope>NUCLEOTIDE SEQUENCE [LARGE SCALE GENOMIC DNA]</scope>
    <source>
        <strain evidence="2">cv. Salinas</strain>
        <tissue evidence="1">Seedlings</tissue>
    </source>
</reference>
<evidence type="ECO:0000313" key="2">
    <source>
        <dbReference type="Proteomes" id="UP000235145"/>
    </source>
</evidence>
<gene>
    <name evidence="1" type="ORF">LSAT_V11C400219910</name>
</gene>
<comment type="caution">
    <text evidence="1">The sequence shown here is derived from an EMBL/GenBank/DDBJ whole genome shotgun (WGS) entry which is preliminary data.</text>
</comment>
<dbReference type="PANTHER" id="PTHR47718">
    <property type="entry name" value="OS01G0519700 PROTEIN"/>
    <property type="match status" value="1"/>
</dbReference>
<accession>A0A9R1XH74</accession>
<proteinExistence type="predicted"/>
<protein>
    <recommendedName>
        <fullName evidence="3">Protein FAR1-RELATED SEQUENCE</fullName>
    </recommendedName>
</protein>